<dbReference type="AlphaFoldDB" id="A0A6C0HZU5"/>
<keyword evidence="2" id="KW-0804">Transcription</keyword>
<dbReference type="GO" id="GO:0005665">
    <property type="term" value="C:RNA polymerase II, core complex"/>
    <property type="evidence" value="ECO:0007669"/>
    <property type="project" value="TreeGrafter"/>
</dbReference>
<organism evidence="4">
    <name type="scientific">viral metagenome</name>
    <dbReference type="NCBI Taxonomy" id="1070528"/>
    <lineage>
        <taxon>unclassified sequences</taxon>
        <taxon>metagenomes</taxon>
        <taxon>organismal metagenomes</taxon>
    </lineage>
</organism>
<accession>A0A6C0HZU5</accession>
<evidence type="ECO:0000256" key="2">
    <source>
        <dbReference type="ARBA" id="ARBA00023163"/>
    </source>
</evidence>
<dbReference type="InterPro" id="IPR036643">
    <property type="entry name" value="RNApol_insert_sf"/>
</dbReference>
<reference evidence="4" key="1">
    <citation type="journal article" date="2020" name="Nature">
        <title>Giant virus diversity and host interactions through global metagenomics.</title>
        <authorList>
            <person name="Schulz F."/>
            <person name="Roux S."/>
            <person name="Paez-Espino D."/>
            <person name="Jungbluth S."/>
            <person name="Walsh D.A."/>
            <person name="Denef V.J."/>
            <person name="McMahon K.D."/>
            <person name="Konstantinidis K.T."/>
            <person name="Eloe-Fadrosh E.A."/>
            <person name="Kyrpides N.C."/>
            <person name="Woyke T."/>
        </authorList>
    </citation>
    <scope>NUCLEOTIDE SEQUENCE</scope>
    <source>
        <strain evidence="4">GVMAG-M-3300023184-184</strain>
    </source>
</reference>
<dbReference type="Pfam" id="PF01193">
    <property type="entry name" value="RNA_pol_L"/>
    <property type="match status" value="1"/>
</dbReference>
<dbReference type="SMART" id="SM00662">
    <property type="entry name" value="RPOLD"/>
    <property type="match status" value="1"/>
</dbReference>
<dbReference type="SUPFAM" id="SSF55257">
    <property type="entry name" value="RBP11-like subunits of RNA polymerase"/>
    <property type="match status" value="2"/>
</dbReference>
<dbReference type="GO" id="GO:0006366">
    <property type="term" value="P:transcription by RNA polymerase II"/>
    <property type="evidence" value="ECO:0007669"/>
    <property type="project" value="TreeGrafter"/>
</dbReference>
<dbReference type="PANTHER" id="PTHR11800">
    <property type="entry name" value="DNA-DIRECTED RNA POLYMERASE"/>
    <property type="match status" value="1"/>
</dbReference>
<dbReference type="InterPro" id="IPR011263">
    <property type="entry name" value="DNA-dir_RNA_pol_RpoA/D/Rpb3"/>
</dbReference>
<keyword evidence="1" id="KW-0240">DNA-directed RNA polymerase</keyword>
<evidence type="ECO:0000313" key="4">
    <source>
        <dbReference type="EMBL" id="QHT86124.1"/>
    </source>
</evidence>
<protein>
    <recommendedName>
        <fullName evidence="3">DNA-directed RNA polymerase RpoA/D/Rpb3-type domain-containing protein</fullName>
    </recommendedName>
</protein>
<dbReference type="Gene3D" id="3.30.1360.10">
    <property type="entry name" value="RNA polymerase, RBP11-like subunit"/>
    <property type="match status" value="2"/>
</dbReference>
<dbReference type="PANTHER" id="PTHR11800:SF2">
    <property type="entry name" value="DNA-DIRECTED RNA POLYMERASE II SUBUNIT RPB3"/>
    <property type="match status" value="1"/>
</dbReference>
<dbReference type="InterPro" id="IPR050518">
    <property type="entry name" value="Rpo3/RPB3_RNA_Pol_subunit"/>
</dbReference>
<evidence type="ECO:0000256" key="1">
    <source>
        <dbReference type="ARBA" id="ARBA00022478"/>
    </source>
</evidence>
<proteinExistence type="predicted"/>
<name>A0A6C0HZU5_9ZZZZ</name>
<dbReference type="EMBL" id="MN740058">
    <property type="protein sequence ID" value="QHT86124.1"/>
    <property type="molecule type" value="Genomic_DNA"/>
</dbReference>
<dbReference type="GO" id="GO:0046983">
    <property type="term" value="F:protein dimerization activity"/>
    <property type="evidence" value="ECO:0007669"/>
    <property type="project" value="InterPro"/>
</dbReference>
<evidence type="ECO:0000259" key="3">
    <source>
        <dbReference type="SMART" id="SM00662"/>
    </source>
</evidence>
<dbReference type="GO" id="GO:0003899">
    <property type="term" value="F:DNA-directed RNA polymerase activity"/>
    <property type="evidence" value="ECO:0007669"/>
    <property type="project" value="InterPro"/>
</dbReference>
<sequence>MNPILQSPSEENDIYRFTLAKINLSLANALRRTILNDIPTVVIRTETYADNKCKFEINTGRLHNELLKQRLSSIPIHISNEKELETFYQEYILEVDVQNNSDTIQMITTEDFKIKHKESGKYMTREDVRSIFPPDPLTLAYIDFARLRPKIGDTIPGEHIKFSAEFSMATAGINSMFNVVSKCSYGNTIDMSKVESAWEVLHQKSIAEDMTKEEIEYKKRNYYLLDAQRTFIPDSYDFVIQTVGVFDNKYIIKKACNILKDKFINMVQLIESDAIPIGLSETTMENSYDITLENEDYTVGKVLEYILYESFYEKEQLMNYCGFKKFHPHDTSSKIRVAYLQTTDKHLLREHLKRSCIQAIDVFEKIRKMF</sequence>
<feature type="domain" description="DNA-directed RNA polymerase RpoA/D/Rpb3-type" evidence="3">
    <location>
        <begin position="14"/>
        <end position="269"/>
    </location>
</feature>
<dbReference type="Gene3D" id="2.170.120.12">
    <property type="entry name" value="DNA-directed RNA polymerase, insert domain"/>
    <property type="match status" value="1"/>
</dbReference>
<dbReference type="InterPro" id="IPR036603">
    <property type="entry name" value="RBP11-like"/>
</dbReference>